<accession>A0A6L2J5W9</accession>
<protein>
    <recommendedName>
        <fullName evidence="2">Retrovirus-related Pol polyprotein from transposon TNT 1-94</fullName>
    </recommendedName>
</protein>
<organism evidence="1">
    <name type="scientific">Tanacetum cinerariifolium</name>
    <name type="common">Dalmatian daisy</name>
    <name type="synonym">Chrysanthemum cinerariifolium</name>
    <dbReference type="NCBI Taxonomy" id="118510"/>
    <lineage>
        <taxon>Eukaryota</taxon>
        <taxon>Viridiplantae</taxon>
        <taxon>Streptophyta</taxon>
        <taxon>Embryophyta</taxon>
        <taxon>Tracheophyta</taxon>
        <taxon>Spermatophyta</taxon>
        <taxon>Magnoliopsida</taxon>
        <taxon>eudicotyledons</taxon>
        <taxon>Gunneridae</taxon>
        <taxon>Pentapetalae</taxon>
        <taxon>asterids</taxon>
        <taxon>campanulids</taxon>
        <taxon>Asterales</taxon>
        <taxon>Asteraceae</taxon>
        <taxon>Asteroideae</taxon>
        <taxon>Anthemideae</taxon>
        <taxon>Anthemidinae</taxon>
        <taxon>Tanacetum</taxon>
    </lineage>
</organism>
<name>A0A6L2J5W9_TANCI</name>
<dbReference type="CDD" id="cd09272">
    <property type="entry name" value="RNase_HI_RT_Ty1"/>
    <property type="match status" value="1"/>
</dbReference>
<evidence type="ECO:0008006" key="2">
    <source>
        <dbReference type="Google" id="ProtNLM"/>
    </source>
</evidence>
<gene>
    <name evidence="1" type="ORF">Tci_003333</name>
</gene>
<sequence length="117" mass="13396">MSITKAEYIVAAKASIEAVWMMKFIDRLGGVVPSNKRPMEMLCDNALAIPMANDLRILKGAKHFQRKYHYIHEVIQEHETVLKKVHTDDNVADVTPQNQLLRRIPRMEDDGDNACVH</sequence>
<evidence type="ECO:0000313" key="1">
    <source>
        <dbReference type="EMBL" id="GEU31355.1"/>
    </source>
</evidence>
<dbReference type="AlphaFoldDB" id="A0A6L2J5W9"/>
<reference evidence="1" key="1">
    <citation type="journal article" date="2019" name="Sci. Rep.">
        <title>Draft genome of Tanacetum cinerariifolium, the natural source of mosquito coil.</title>
        <authorList>
            <person name="Yamashiro T."/>
            <person name="Shiraishi A."/>
            <person name="Satake H."/>
            <person name="Nakayama K."/>
        </authorList>
    </citation>
    <scope>NUCLEOTIDE SEQUENCE</scope>
</reference>
<comment type="caution">
    <text evidence="1">The sequence shown here is derived from an EMBL/GenBank/DDBJ whole genome shotgun (WGS) entry which is preliminary data.</text>
</comment>
<dbReference type="EMBL" id="BKCJ010000243">
    <property type="protein sequence ID" value="GEU31355.1"/>
    <property type="molecule type" value="Genomic_DNA"/>
</dbReference>
<proteinExistence type="predicted"/>